<reference evidence="2" key="1">
    <citation type="journal article" date="2019" name="Int. J. Syst. Evol. Microbiol.">
        <title>The Global Catalogue of Microorganisms (GCM) 10K type strain sequencing project: providing services to taxonomists for standard genome sequencing and annotation.</title>
        <authorList>
            <consortium name="The Broad Institute Genomics Platform"/>
            <consortium name="The Broad Institute Genome Sequencing Center for Infectious Disease"/>
            <person name="Wu L."/>
            <person name="Ma J."/>
        </authorList>
    </citation>
    <scope>NUCLEOTIDE SEQUENCE [LARGE SCALE GENOMIC DNA]</scope>
    <source>
        <strain evidence="2">CGMCC 1.15180</strain>
    </source>
</reference>
<dbReference type="Proteomes" id="UP001597361">
    <property type="component" value="Unassembled WGS sequence"/>
</dbReference>
<keyword evidence="2" id="KW-1185">Reference proteome</keyword>
<dbReference type="EMBL" id="JBHUHR010000014">
    <property type="protein sequence ID" value="MFD2033982.1"/>
    <property type="molecule type" value="Genomic_DNA"/>
</dbReference>
<protein>
    <recommendedName>
        <fullName evidence="3">HEPN domain-containing protein</fullName>
    </recommendedName>
</protein>
<organism evidence="1 2">
    <name type="scientific">Belliella marina</name>
    <dbReference type="NCBI Taxonomy" id="1644146"/>
    <lineage>
        <taxon>Bacteria</taxon>
        <taxon>Pseudomonadati</taxon>
        <taxon>Bacteroidota</taxon>
        <taxon>Cytophagia</taxon>
        <taxon>Cytophagales</taxon>
        <taxon>Cyclobacteriaceae</taxon>
        <taxon>Belliella</taxon>
    </lineage>
</organism>
<accession>A0ABW4VI17</accession>
<evidence type="ECO:0000313" key="2">
    <source>
        <dbReference type="Proteomes" id="UP001597361"/>
    </source>
</evidence>
<proteinExistence type="predicted"/>
<evidence type="ECO:0000313" key="1">
    <source>
        <dbReference type="EMBL" id="MFD2033982.1"/>
    </source>
</evidence>
<comment type="caution">
    <text evidence="1">The sequence shown here is derived from an EMBL/GenBank/DDBJ whole genome shotgun (WGS) entry which is preliminary data.</text>
</comment>
<sequence length="109" mass="12798">MKSPLNYIYYIQGKYKDAVEILITGEKDARSRVKIAYYTIWTIQLNDYPESVRTKVESITKILTRLSGREGYILDENFGKMKNKTASKAAKIIYDVYLDIEKYIKKLEK</sequence>
<dbReference type="RefSeq" id="WP_376883775.1">
    <property type="nucleotide sequence ID" value="NZ_JBHUHR010000014.1"/>
</dbReference>
<evidence type="ECO:0008006" key="3">
    <source>
        <dbReference type="Google" id="ProtNLM"/>
    </source>
</evidence>
<gene>
    <name evidence="1" type="ORF">ACFSKL_04215</name>
</gene>
<name>A0ABW4VI17_9BACT</name>